<sequence length="356" mass="37605">MSTPVQAPEAGQATAPRRLGRGTLRFLLPPKVIAGFAVVGPMEGKGPMAGYMDTTLEDTYYGERCWERTESKMLKEAVQQAIARAGLSEQDVDVALTTDLLNQCVGSSFAMRSVQVPHVGIFCACAGFASGLALAASLVDGGFARAAVVGASSHHDAAERQYRFPTELGIQRPPTAQWTVTGAGAVVVTGGDAAGPMQITHATLGQVRDMGLKDPYDMGSAMVPAAAETLVRHLQETGRRVEDYDWVLTGDLGRVGSRILIDWLKERHGIDIDGRHSDCGAMMYDASEQDVHAGGSGLGASACVVSGYLFKAMGRGLVNRVLLIGTGSLHSPTTHFQGESIPVVAHAVCLERPGTR</sequence>
<reference evidence="2" key="1">
    <citation type="submission" date="2023-12" db="EMBL/GenBank/DDBJ databases">
        <title>Novel isolates from deep terrestrial aquifers shed light on the physiology and ecology of the class Limnochordia.</title>
        <authorList>
            <person name="Karnachuk O.V."/>
            <person name="Lukina A.P."/>
            <person name="Avakyan M.R."/>
            <person name="Kadnikov V."/>
            <person name="Begmatov S."/>
            <person name="Beletsky A.V."/>
            <person name="Mardanov A.V."/>
            <person name="Ravin N.V."/>
        </authorList>
    </citation>
    <scope>NUCLEOTIDE SEQUENCE [LARGE SCALE GENOMIC DNA]</scope>
    <source>
        <strain evidence="2">LN</strain>
    </source>
</reference>
<proteinExistence type="predicted"/>
<dbReference type="RefSeq" id="WP_324670295.1">
    <property type="nucleotide sequence ID" value="NZ_CP141614.1"/>
</dbReference>
<dbReference type="Proteomes" id="UP001333102">
    <property type="component" value="Chromosome"/>
</dbReference>
<name>A0ABZ1BTM7_9FIRM</name>
<protein>
    <submittedName>
        <fullName evidence="1">Stage V sporulation protein AD</fullName>
    </submittedName>
</protein>
<organism evidence="1 2">
    <name type="scientific">Geochorda subterranea</name>
    <dbReference type="NCBI Taxonomy" id="3109564"/>
    <lineage>
        <taxon>Bacteria</taxon>
        <taxon>Bacillati</taxon>
        <taxon>Bacillota</taxon>
        <taxon>Limnochordia</taxon>
        <taxon>Limnochordales</taxon>
        <taxon>Geochordaceae</taxon>
        <taxon>Geochorda</taxon>
    </lineage>
</organism>
<dbReference type="PIRSF" id="PIRSF011570">
    <property type="entry name" value="SpoVAD"/>
    <property type="match status" value="1"/>
</dbReference>
<evidence type="ECO:0000313" key="2">
    <source>
        <dbReference type="Proteomes" id="UP001333102"/>
    </source>
</evidence>
<dbReference type="SUPFAM" id="SSF53901">
    <property type="entry name" value="Thiolase-like"/>
    <property type="match status" value="1"/>
</dbReference>
<dbReference type="NCBIfam" id="TIGR02845">
    <property type="entry name" value="spore_V_AD"/>
    <property type="match status" value="1"/>
</dbReference>
<dbReference type="InterPro" id="IPR038369">
    <property type="entry name" value="SpoVAD_sf"/>
</dbReference>
<gene>
    <name evidence="1" type="primary">spoVAD</name>
    <name evidence="1" type="ORF">VLY81_06975</name>
</gene>
<accession>A0ABZ1BTM7</accession>
<dbReference type="InterPro" id="IPR016039">
    <property type="entry name" value="Thiolase-like"/>
</dbReference>
<dbReference type="Gene3D" id="3.40.47.40">
    <property type="entry name" value="Stage V sporulation protein AD"/>
    <property type="match status" value="1"/>
</dbReference>
<keyword evidence="2" id="KW-1185">Reference proteome</keyword>
<dbReference type="Pfam" id="PF07451">
    <property type="entry name" value="SpoVAD"/>
    <property type="match status" value="1"/>
</dbReference>
<evidence type="ECO:0000313" key="1">
    <source>
        <dbReference type="EMBL" id="WRP15886.1"/>
    </source>
</evidence>
<dbReference type="EMBL" id="CP141614">
    <property type="protein sequence ID" value="WRP15886.1"/>
    <property type="molecule type" value="Genomic_DNA"/>
</dbReference>
<dbReference type="InterPro" id="IPR010894">
    <property type="entry name" value="SpoVAD"/>
</dbReference>
<dbReference type="NCBIfam" id="NF006160">
    <property type="entry name" value="PRK08304.1"/>
    <property type="match status" value="1"/>
</dbReference>